<keyword evidence="3" id="KW-1185">Reference proteome</keyword>
<protein>
    <recommendedName>
        <fullName evidence="4">F-box domain-containing protein</fullName>
    </recommendedName>
</protein>
<feature type="compositionally biased region" description="Basic residues" evidence="1">
    <location>
        <begin position="375"/>
        <end position="384"/>
    </location>
</feature>
<sequence length="586" mass="65017">MYLANLPPELYASIISHFPAKQIGQNVLSLTRALPHSPIPQGSLFHNVRIKDPTQLTQFYLRLRRSPEEENAPFLVRTFYLESWNVDAEVLLDVVHLLPNLESLSLWIGPLNFAPQHLEELLDVSRTKKGARVEKATYHKFLEGSYFDSTLYALSRWPRSSLPTLSIAQDPFEEQDTKTGTITRRNELGFAQPIVFFQVDPALPILLRSPTIRSSLISLRFRLPSRNTTRSFTHPPPPNPPSFGPSRRDDSDSEEEAERIRQMYTHETANLSAAPYLKLLDISTSSIPASSIPTILAKYPSIEHLTLDKSSLLPGELAVRNDGGEWAALAKSFALAGAVKAQERQKKVDQWLERLREHESGQVDTGAASTNVRTREKKARKGRKGLATATISLRKEDNAPAPPPIDLKKGRLGTPRGPGGTTPVPISSSKRIRILPSLPTLRSFSTDMVPPSFHPAAHDTAARDALIQTIQLKWEEGWAEGISQLVRRRQLMRTSWRNGIVRTVRFAQVDELKLGRGTDDDEAFGDTEEGFDGLVDVQQAEDFDVDLSGQSVCGKAPVLCLAGNDAAESSLHSDGCGHSAAREVWS</sequence>
<evidence type="ECO:0000313" key="3">
    <source>
        <dbReference type="Proteomes" id="UP001437256"/>
    </source>
</evidence>
<accession>A0ABR3A0T0</accession>
<organism evidence="2 3">
    <name type="scientific">Marasmius tenuissimus</name>
    <dbReference type="NCBI Taxonomy" id="585030"/>
    <lineage>
        <taxon>Eukaryota</taxon>
        <taxon>Fungi</taxon>
        <taxon>Dikarya</taxon>
        <taxon>Basidiomycota</taxon>
        <taxon>Agaricomycotina</taxon>
        <taxon>Agaricomycetes</taxon>
        <taxon>Agaricomycetidae</taxon>
        <taxon>Agaricales</taxon>
        <taxon>Marasmiineae</taxon>
        <taxon>Marasmiaceae</taxon>
        <taxon>Marasmius</taxon>
    </lineage>
</organism>
<feature type="compositionally biased region" description="Pro residues" evidence="1">
    <location>
        <begin position="234"/>
        <end position="243"/>
    </location>
</feature>
<proteinExistence type="predicted"/>
<feature type="region of interest" description="Disordered" evidence="1">
    <location>
        <begin position="227"/>
        <end position="256"/>
    </location>
</feature>
<dbReference type="Proteomes" id="UP001437256">
    <property type="component" value="Unassembled WGS sequence"/>
</dbReference>
<evidence type="ECO:0000313" key="2">
    <source>
        <dbReference type="EMBL" id="KAL0066633.1"/>
    </source>
</evidence>
<evidence type="ECO:0000256" key="1">
    <source>
        <dbReference type="SAM" id="MobiDB-lite"/>
    </source>
</evidence>
<dbReference type="EMBL" id="JBBXMP010000034">
    <property type="protein sequence ID" value="KAL0066633.1"/>
    <property type="molecule type" value="Genomic_DNA"/>
</dbReference>
<evidence type="ECO:0008006" key="4">
    <source>
        <dbReference type="Google" id="ProtNLM"/>
    </source>
</evidence>
<name>A0ABR3A0T0_9AGAR</name>
<gene>
    <name evidence="2" type="ORF">AAF712_006437</name>
</gene>
<reference evidence="2 3" key="1">
    <citation type="submission" date="2024-05" db="EMBL/GenBank/DDBJ databases">
        <title>A draft genome resource for the thread blight pathogen Marasmius tenuissimus strain MS-2.</title>
        <authorList>
            <person name="Yulfo-Soto G.E."/>
            <person name="Baruah I.K."/>
            <person name="Amoako-Attah I."/>
            <person name="Bukari Y."/>
            <person name="Meinhardt L.W."/>
            <person name="Bailey B.A."/>
            <person name="Cohen S.P."/>
        </authorList>
    </citation>
    <scope>NUCLEOTIDE SEQUENCE [LARGE SCALE GENOMIC DNA]</scope>
    <source>
        <strain evidence="2 3">MS-2</strain>
    </source>
</reference>
<feature type="region of interest" description="Disordered" evidence="1">
    <location>
        <begin position="359"/>
        <end position="427"/>
    </location>
</feature>
<comment type="caution">
    <text evidence="2">The sequence shown here is derived from an EMBL/GenBank/DDBJ whole genome shotgun (WGS) entry which is preliminary data.</text>
</comment>